<evidence type="ECO:0000313" key="9">
    <source>
        <dbReference type="Proteomes" id="UP000245884"/>
    </source>
</evidence>
<evidence type="ECO:0000259" key="7">
    <source>
        <dbReference type="PROSITE" id="PS50305"/>
    </source>
</evidence>
<feature type="region of interest" description="Disordered" evidence="6">
    <location>
        <begin position="241"/>
        <end position="274"/>
    </location>
</feature>
<keyword evidence="3" id="KW-0808">Transferase</keyword>
<dbReference type="GO" id="GO:0031934">
    <property type="term" value="C:mating-type region heterochromatin"/>
    <property type="evidence" value="ECO:0007669"/>
    <property type="project" value="TreeGrafter"/>
</dbReference>
<keyword evidence="5" id="KW-0479">Metal-binding</keyword>
<gene>
    <name evidence="8" type="ORF">BDZ90DRAFT_230211</name>
</gene>
<dbReference type="GO" id="GO:0005739">
    <property type="term" value="C:mitochondrion"/>
    <property type="evidence" value="ECO:0007669"/>
    <property type="project" value="UniProtKB-SubCell"/>
</dbReference>
<name>A0A316UZG9_9BASI</name>
<feature type="region of interest" description="Disordered" evidence="6">
    <location>
        <begin position="489"/>
        <end position="526"/>
    </location>
</feature>
<feature type="compositionally biased region" description="Low complexity" evidence="6">
    <location>
        <begin position="241"/>
        <end position="252"/>
    </location>
</feature>
<dbReference type="InterPro" id="IPR050134">
    <property type="entry name" value="NAD-dep_sirtuin_deacylases"/>
</dbReference>
<dbReference type="GO" id="GO:0046872">
    <property type="term" value="F:metal ion binding"/>
    <property type="evidence" value="ECO:0007669"/>
    <property type="project" value="UniProtKB-KW"/>
</dbReference>
<dbReference type="GeneID" id="37027209"/>
<dbReference type="GO" id="GO:0005634">
    <property type="term" value="C:nucleus"/>
    <property type="evidence" value="ECO:0007669"/>
    <property type="project" value="TreeGrafter"/>
</dbReference>
<feature type="compositionally biased region" description="Basic and acidic residues" evidence="6">
    <location>
        <begin position="703"/>
        <end position="725"/>
    </location>
</feature>
<dbReference type="GO" id="GO:0000122">
    <property type="term" value="P:negative regulation of transcription by RNA polymerase II"/>
    <property type="evidence" value="ECO:0007669"/>
    <property type="project" value="TreeGrafter"/>
</dbReference>
<evidence type="ECO:0000256" key="4">
    <source>
        <dbReference type="ARBA" id="ARBA00023027"/>
    </source>
</evidence>
<feature type="binding site" evidence="5">
    <location>
        <position position="372"/>
    </location>
    <ligand>
        <name>Zn(2+)</name>
        <dbReference type="ChEBI" id="CHEBI:29105"/>
    </ligand>
</feature>
<evidence type="ECO:0000256" key="5">
    <source>
        <dbReference type="PROSITE-ProRule" id="PRU00236"/>
    </source>
</evidence>
<organism evidence="8 9">
    <name type="scientific">Jaminaea rosea</name>
    <dbReference type="NCBI Taxonomy" id="1569628"/>
    <lineage>
        <taxon>Eukaryota</taxon>
        <taxon>Fungi</taxon>
        <taxon>Dikarya</taxon>
        <taxon>Basidiomycota</taxon>
        <taxon>Ustilaginomycotina</taxon>
        <taxon>Exobasidiomycetes</taxon>
        <taxon>Microstromatales</taxon>
        <taxon>Microstromatales incertae sedis</taxon>
        <taxon>Jaminaea</taxon>
    </lineage>
</organism>
<feature type="compositionally biased region" description="Low complexity" evidence="6">
    <location>
        <begin position="495"/>
        <end position="520"/>
    </location>
</feature>
<dbReference type="GO" id="GO:0017136">
    <property type="term" value="F:histone deacetylase activity, NAD-dependent"/>
    <property type="evidence" value="ECO:0007669"/>
    <property type="project" value="TreeGrafter"/>
</dbReference>
<dbReference type="GO" id="GO:1990414">
    <property type="term" value="P:replication-born double-strand break repair via sister chromatid exchange"/>
    <property type="evidence" value="ECO:0007669"/>
    <property type="project" value="TreeGrafter"/>
</dbReference>
<dbReference type="GO" id="GO:0031508">
    <property type="term" value="P:pericentric heterochromatin formation"/>
    <property type="evidence" value="ECO:0007669"/>
    <property type="project" value="TreeGrafter"/>
</dbReference>
<dbReference type="InterPro" id="IPR026591">
    <property type="entry name" value="Sirtuin_cat_small_dom_sf"/>
</dbReference>
<feature type="binding site" evidence="5">
    <location>
        <position position="300"/>
    </location>
    <ligand>
        <name>Zn(2+)</name>
        <dbReference type="ChEBI" id="CHEBI:29105"/>
    </ligand>
</feature>
<evidence type="ECO:0000256" key="6">
    <source>
        <dbReference type="SAM" id="MobiDB-lite"/>
    </source>
</evidence>
<keyword evidence="4" id="KW-0520">NAD</keyword>
<feature type="compositionally biased region" description="Low complexity" evidence="6">
    <location>
        <begin position="45"/>
        <end position="71"/>
    </location>
</feature>
<reference evidence="8 9" key="1">
    <citation type="journal article" date="2018" name="Mol. Biol. Evol.">
        <title>Broad Genomic Sampling Reveals a Smut Pathogenic Ancestry of the Fungal Clade Ustilaginomycotina.</title>
        <authorList>
            <person name="Kijpornyongpan T."/>
            <person name="Mondo S.J."/>
            <person name="Barry K."/>
            <person name="Sandor L."/>
            <person name="Lee J."/>
            <person name="Lipzen A."/>
            <person name="Pangilinan J."/>
            <person name="LaButti K."/>
            <person name="Hainaut M."/>
            <person name="Henrissat B."/>
            <person name="Grigoriev I.V."/>
            <person name="Spatafora J.W."/>
            <person name="Aime M.C."/>
        </authorList>
    </citation>
    <scope>NUCLEOTIDE SEQUENCE [LARGE SCALE GENOMIC DNA]</scope>
    <source>
        <strain evidence="8 9">MCA 5214</strain>
    </source>
</reference>
<dbReference type="InterPro" id="IPR003000">
    <property type="entry name" value="Sirtuin"/>
</dbReference>
<dbReference type="Gene3D" id="3.40.50.1220">
    <property type="entry name" value="TPP-binding domain"/>
    <property type="match status" value="2"/>
</dbReference>
<sequence length="857" mass="90045">MIVIPLSRPDEAPLPPATRGGAASSSATPAAANGRPRRHRKQDVAASASADPSPRCTPSSSSTASSSRQPTPDTPAIPPSSTCSSAPHRDLARVWEAVSSSRRIVVVTGAGISVSAPANIPDFRSSTGLFKTLKEQHPNAGLSSGKDLFDARLFQSEANTALFYSMIAQLHDMTLAAQPTLFHHLIKRLDEQGRLQRVYTQNIDALEERAGLTFGLGNGARKTFQRTASLGKRKRLAAAAAAAATTDSSSDAPRPRWNKTQSAPVTPHLFGRDDSEPATAMFPRVIPLHGSLAHLVCTACDFRLSTLPTPTPQVQAALKELSSGETPSCPACSERDGVRIAAGLRSRGIGFLKPDVVLYNGDNKSGERVGECLERDVLGLRDRLDGQVPETYAEERARVRREDKAQATKMHVGAAEKHVDAAADAHAATSMSISDSKDSLAEDVLGQVFEDDEEEDKALVASELISTGISASPTAKLFEGVRAKRSLQRATTQPASAFAGPSASASTSKKTTSAAATKPLKPLPPDLLIVAGTSLKVPGTKRVVREFAKAARARDGIIPKGCASGSKASRENSKTPSSHSNSRSGSWESTAPSEAGSDDDDDNEDDEDELEDGTDPSRPIRTILLNYDFPVPSKEWEDIFDVWVQGDVQAAAGGLWGASSGYGSGNSIVNTSSAGGVGAGEEEDSISGVRSWDLALEELEETRNELKKAERAEKRARSQKEKEVEEGGGDESMSSVTTARKGGARRKSAVKKEGGEEDESDHSKPRLSPTVLIPKMSISEGGATMSKAKGRSAKNLAPSAKTNGGVDAMFPPAKRATGAAAGAKGAKPAAKPATMTARARKVSTGSAGRKASTAKAP</sequence>
<feature type="region of interest" description="Disordered" evidence="6">
    <location>
        <begin position="558"/>
        <end position="619"/>
    </location>
</feature>
<feature type="compositionally biased region" description="Acidic residues" evidence="6">
    <location>
        <begin position="596"/>
        <end position="614"/>
    </location>
</feature>
<dbReference type="OrthoDB" id="2919105at2759"/>
<dbReference type="InterPro" id="IPR026590">
    <property type="entry name" value="Ssirtuin_cat_dom"/>
</dbReference>
<feature type="compositionally biased region" description="Low complexity" evidence="6">
    <location>
        <begin position="17"/>
        <end position="32"/>
    </location>
</feature>
<dbReference type="Gene3D" id="3.30.1600.10">
    <property type="entry name" value="SIR2/SIRT2 'Small Domain"/>
    <property type="match status" value="2"/>
</dbReference>
<dbReference type="GO" id="GO:0006282">
    <property type="term" value="P:regulation of DNA repair"/>
    <property type="evidence" value="ECO:0007669"/>
    <property type="project" value="TreeGrafter"/>
</dbReference>
<dbReference type="Pfam" id="PF02146">
    <property type="entry name" value="SIR2"/>
    <property type="match status" value="1"/>
</dbReference>
<dbReference type="InterPro" id="IPR029035">
    <property type="entry name" value="DHS-like_NAD/FAD-binding_dom"/>
</dbReference>
<keyword evidence="9" id="KW-1185">Reference proteome</keyword>
<dbReference type="PANTHER" id="PTHR11085:SF15">
    <property type="entry name" value="NAD-DEPENDENT HISTONE DEACETYLASE HST4"/>
    <property type="match status" value="1"/>
</dbReference>
<evidence type="ECO:0000256" key="1">
    <source>
        <dbReference type="ARBA" id="ARBA00004173"/>
    </source>
</evidence>
<evidence type="ECO:0000313" key="8">
    <source>
        <dbReference type="EMBL" id="PWN29323.1"/>
    </source>
</evidence>
<feature type="region of interest" description="Disordered" evidence="6">
    <location>
        <begin position="1"/>
        <end position="88"/>
    </location>
</feature>
<evidence type="ECO:0000256" key="2">
    <source>
        <dbReference type="ARBA" id="ARBA00006924"/>
    </source>
</evidence>
<dbReference type="SUPFAM" id="SSF52467">
    <property type="entry name" value="DHS-like NAD/FAD-binding domain"/>
    <property type="match status" value="1"/>
</dbReference>
<feature type="binding site" evidence="5">
    <location>
        <position position="297"/>
    </location>
    <ligand>
        <name>Zn(2+)</name>
        <dbReference type="ChEBI" id="CHEBI:29105"/>
    </ligand>
</feature>
<dbReference type="PANTHER" id="PTHR11085">
    <property type="entry name" value="NAD-DEPENDENT PROTEIN DEACYLASE SIRTUIN-5, MITOCHONDRIAL-RELATED"/>
    <property type="match status" value="1"/>
</dbReference>
<dbReference type="AlphaFoldDB" id="A0A316UZG9"/>
<keyword evidence="5" id="KW-0862">Zinc</keyword>
<dbReference type="RefSeq" id="XP_025363935.1">
    <property type="nucleotide sequence ID" value="XM_025505386.1"/>
</dbReference>
<comment type="similarity">
    <text evidence="2">Belongs to the sirtuin family. Class I subfamily.</text>
</comment>
<feature type="active site" description="Proton acceptor" evidence="5">
    <location>
        <position position="289"/>
    </location>
</feature>
<feature type="compositionally biased region" description="Low complexity" evidence="6">
    <location>
        <begin position="812"/>
        <end position="837"/>
    </location>
</feature>
<evidence type="ECO:0000256" key="3">
    <source>
        <dbReference type="ARBA" id="ARBA00022679"/>
    </source>
</evidence>
<accession>A0A316UZG9</accession>
<feature type="binding site" evidence="5">
    <location>
        <position position="329"/>
    </location>
    <ligand>
        <name>Zn(2+)</name>
        <dbReference type="ChEBI" id="CHEBI:29105"/>
    </ligand>
</feature>
<feature type="compositionally biased region" description="Polar residues" evidence="6">
    <location>
        <begin position="574"/>
        <end position="592"/>
    </location>
</feature>
<dbReference type="EMBL" id="KZ819663">
    <property type="protein sequence ID" value="PWN29323.1"/>
    <property type="molecule type" value="Genomic_DNA"/>
</dbReference>
<feature type="region of interest" description="Disordered" evidence="6">
    <location>
        <begin position="703"/>
        <end position="857"/>
    </location>
</feature>
<comment type="subcellular location">
    <subcellularLocation>
        <location evidence="1">Mitochondrion</location>
    </subcellularLocation>
</comment>
<dbReference type="PROSITE" id="PS50305">
    <property type="entry name" value="SIRTUIN"/>
    <property type="match status" value="1"/>
</dbReference>
<dbReference type="Proteomes" id="UP000245884">
    <property type="component" value="Unassembled WGS sequence"/>
</dbReference>
<dbReference type="GO" id="GO:0070403">
    <property type="term" value="F:NAD+ binding"/>
    <property type="evidence" value="ECO:0007669"/>
    <property type="project" value="InterPro"/>
</dbReference>
<protein>
    <submittedName>
        <fullName evidence="8">DHS-like NAD/FAD-binding domain-containing protein</fullName>
    </submittedName>
</protein>
<dbReference type="STRING" id="1569628.A0A316UZG9"/>
<proteinExistence type="inferred from homology"/>
<feature type="domain" description="Deacetylase sirtuin-type" evidence="7">
    <location>
        <begin position="87"/>
        <end position="576"/>
    </location>
</feature>